<dbReference type="InterPro" id="IPR036397">
    <property type="entry name" value="RNaseH_sf"/>
</dbReference>
<evidence type="ECO:0000259" key="8">
    <source>
        <dbReference type="PROSITE" id="PS50994"/>
    </source>
</evidence>
<accession>U6G6K8</accession>
<evidence type="ECO:0000313" key="9">
    <source>
        <dbReference type="EMBL" id="CDI74958.1"/>
    </source>
</evidence>
<evidence type="ECO:0000256" key="7">
    <source>
        <dbReference type="SAM" id="MobiDB-lite"/>
    </source>
</evidence>
<feature type="domain" description="Integrase catalytic" evidence="8">
    <location>
        <begin position="371"/>
        <end position="568"/>
    </location>
</feature>
<dbReference type="InterPro" id="IPR041373">
    <property type="entry name" value="RT_RNaseH"/>
</dbReference>
<reference evidence="9" key="1">
    <citation type="submission" date="2013-10" db="EMBL/GenBank/DDBJ databases">
        <title>Genomic analysis of the causative agents of coccidiosis in chickens.</title>
        <authorList>
            <person name="Reid A.J."/>
            <person name="Blake D."/>
            <person name="Billington K."/>
            <person name="Browne H."/>
            <person name="Dunn M."/>
            <person name="Hung S."/>
            <person name="Kawahara F."/>
            <person name="Miranda-Saavedra D."/>
            <person name="Mourier T."/>
            <person name="Nagra H."/>
            <person name="Otto T.D."/>
            <person name="Rawlings N."/>
            <person name="Sanchez A."/>
            <person name="Sanders M."/>
            <person name="Subramaniam C."/>
            <person name="Tay Y."/>
            <person name="Dear P."/>
            <person name="Doerig C."/>
            <person name="Gruber A."/>
            <person name="Parkinson J."/>
            <person name="Shirley M."/>
            <person name="Wan K.L."/>
            <person name="Berriman M."/>
            <person name="Tomley F."/>
            <person name="Pain A."/>
        </authorList>
    </citation>
    <scope>NUCLEOTIDE SEQUENCE [LARGE SCALE GENOMIC DNA]</scope>
    <source>
        <strain evidence="9">Houghton</strain>
    </source>
</reference>
<dbReference type="Gene3D" id="3.30.420.10">
    <property type="entry name" value="Ribonuclease H-like superfamily/Ribonuclease H"/>
    <property type="match status" value="2"/>
</dbReference>
<dbReference type="PANTHER" id="PTHR37984">
    <property type="entry name" value="PROTEIN CBG26694"/>
    <property type="match status" value="1"/>
</dbReference>
<dbReference type="CDD" id="cd09274">
    <property type="entry name" value="RNase_HI_RT_Ty3"/>
    <property type="match status" value="1"/>
</dbReference>
<dbReference type="GO" id="GO:0015074">
    <property type="term" value="P:DNA integration"/>
    <property type="evidence" value="ECO:0007669"/>
    <property type="project" value="InterPro"/>
</dbReference>
<keyword evidence="10" id="KW-1185">Reference proteome</keyword>
<evidence type="ECO:0000256" key="6">
    <source>
        <dbReference type="ARBA" id="ARBA00022918"/>
    </source>
</evidence>
<dbReference type="InterPro" id="IPR050951">
    <property type="entry name" value="Retrovirus_Pol_polyprotein"/>
</dbReference>
<keyword evidence="1" id="KW-0808">Transferase</keyword>
<dbReference type="InterPro" id="IPR012337">
    <property type="entry name" value="RNaseH-like_sf"/>
</dbReference>
<dbReference type="Pfam" id="PF17917">
    <property type="entry name" value="RT_RNaseH"/>
    <property type="match status" value="1"/>
</dbReference>
<dbReference type="VEuPathDB" id="ToxoDB:EPH_0037430"/>
<dbReference type="OrthoDB" id="2202254at2759"/>
<dbReference type="AlphaFoldDB" id="U6G6K8"/>
<keyword evidence="3" id="KW-0540">Nuclease</keyword>
<evidence type="ECO:0000313" key="10">
    <source>
        <dbReference type="Proteomes" id="UP000018201"/>
    </source>
</evidence>
<dbReference type="SUPFAM" id="SSF56672">
    <property type="entry name" value="DNA/RNA polymerases"/>
    <property type="match status" value="1"/>
</dbReference>
<dbReference type="GO" id="GO:0004519">
    <property type="term" value="F:endonuclease activity"/>
    <property type="evidence" value="ECO:0007669"/>
    <property type="project" value="UniProtKB-KW"/>
</dbReference>
<dbReference type="GO" id="GO:0003964">
    <property type="term" value="F:RNA-directed DNA polymerase activity"/>
    <property type="evidence" value="ECO:0007669"/>
    <property type="project" value="UniProtKB-KW"/>
</dbReference>
<dbReference type="Pfam" id="PF17921">
    <property type="entry name" value="Integrase_H2C2"/>
    <property type="match status" value="2"/>
</dbReference>
<dbReference type="Gene3D" id="1.10.340.70">
    <property type="match status" value="2"/>
</dbReference>
<reference evidence="9" key="2">
    <citation type="submission" date="2013-10" db="EMBL/GenBank/DDBJ databases">
        <authorList>
            <person name="Aslett M."/>
        </authorList>
    </citation>
    <scope>NUCLEOTIDE SEQUENCE [LARGE SCALE GENOMIC DNA]</scope>
    <source>
        <strain evidence="9">Houghton</strain>
    </source>
</reference>
<dbReference type="SUPFAM" id="SSF53098">
    <property type="entry name" value="Ribonuclease H-like"/>
    <property type="match status" value="2"/>
</dbReference>
<dbReference type="Proteomes" id="UP000018201">
    <property type="component" value="Unassembled WGS sequence"/>
</dbReference>
<protein>
    <submittedName>
        <fullName evidence="9">Retrotransposon nucleocapsid protein, related</fullName>
    </submittedName>
</protein>
<evidence type="ECO:0000256" key="4">
    <source>
        <dbReference type="ARBA" id="ARBA00022759"/>
    </source>
</evidence>
<dbReference type="InterPro" id="IPR041588">
    <property type="entry name" value="Integrase_H2C2"/>
</dbReference>
<name>U6G6K8_9EIME</name>
<evidence type="ECO:0000256" key="2">
    <source>
        <dbReference type="ARBA" id="ARBA00022695"/>
    </source>
</evidence>
<dbReference type="EMBL" id="HG690622">
    <property type="protein sequence ID" value="CDI74958.1"/>
    <property type="molecule type" value="Genomic_DNA"/>
</dbReference>
<feature type="compositionally biased region" description="Low complexity" evidence="7">
    <location>
        <begin position="157"/>
        <end position="167"/>
    </location>
</feature>
<evidence type="ECO:0000256" key="3">
    <source>
        <dbReference type="ARBA" id="ARBA00022722"/>
    </source>
</evidence>
<feature type="region of interest" description="Disordered" evidence="7">
    <location>
        <begin position="93"/>
        <end position="193"/>
    </location>
</feature>
<evidence type="ECO:0000256" key="5">
    <source>
        <dbReference type="ARBA" id="ARBA00022801"/>
    </source>
</evidence>
<keyword evidence="2" id="KW-0548">Nucleotidyltransferase</keyword>
<dbReference type="InterPro" id="IPR043502">
    <property type="entry name" value="DNA/RNA_pol_sf"/>
</dbReference>
<dbReference type="InterPro" id="IPR001584">
    <property type="entry name" value="Integrase_cat-core"/>
</dbReference>
<dbReference type="Pfam" id="PF00665">
    <property type="entry name" value="rve"/>
    <property type="match status" value="1"/>
</dbReference>
<dbReference type="GO" id="GO:0016787">
    <property type="term" value="F:hydrolase activity"/>
    <property type="evidence" value="ECO:0007669"/>
    <property type="project" value="UniProtKB-KW"/>
</dbReference>
<keyword evidence="4" id="KW-0255">Endonuclease</keyword>
<dbReference type="FunFam" id="3.30.420.10:FF:000032">
    <property type="entry name" value="Retrovirus-related Pol polyprotein from transposon 297-like Protein"/>
    <property type="match status" value="1"/>
</dbReference>
<keyword evidence="6" id="KW-0695">RNA-directed DNA polymerase</keyword>
<dbReference type="PROSITE" id="PS50994">
    <property type="entry name" value="INTEGRASE"/>
    <property type="match status" value="1"/>
</dbReference>
<keyword evidence="5" id="KW-0378">Hydrolase</keyword>
<dbReference type="GO" id="GO:0003676">
    <property type="term" value="F:nucleic acid binding"/>
    <property type="evidence" value="ECO:0007669"/>
    <property type="project" value="InterPro"/>
</dbReference>
<proteinExistence type="predicted"/>
<evidence type="ECO:0000256" key="1">
    <source>
        <dbReference type="ARBA" id="ARBA00022679"/>
    </source>
</evidence>
<dbReference type="PANTHER" id="PTHR37984:SF5">
    <property type="entry name" value="PROTEIN NYNRIN-LIKE"/>
    <property type="match status" value="1"/>
</dbReference>
<gene>
    <name evidence="9" type="ORF">EPH_0037430</name>
</gene>
<organism evidence="9 10">
    <name type="scientific">Eimeria praecox</name>
    <dbReference type="NCBI Taxonomy" id="51316"/>
    <lineage>
        <taxon>Eukaryota</taxon>
        <taxon>Sar</taxon>
        <taxon>Alveolata</taxon>
        <taxon>Apicomplexa</taxon>
        <taxon>Conoidasida</taxon>
        <taxon>Coccidia</taxon>
        <taxon>Eucoccidiorida</taxon>
        <taxon>Eimeriorina</taxon>
        <taxon>Eimeriidae</taxon>
        <taxon>Eimeria</taxon>
    </lineage>
</organism>
<sequence length="643" mass="73153">MSPAQQRYSIYDQGLLALVTALDKWSHLLRGAKVTAHTDHQALTYLQHINTHKPLRGRTARWLDFLAEFQDHTISYLQGARNQVAEALSRHPQHMQPAVDPELPAGGVAQSPSPLTLLQPGGNPLPSRYPTRGKPREYRAGSGIRPHRGRRPVAVTASPSPGAALSSPPAPHDQLPTKPRDEPPPSRPSSEAALTPQRWEAAYPLCPLFHEAFSAARQREGEEVPSDPQGHRYTFRFQSPYLHICVHSLWRICVSALPEFVSHVLYRHHDHVAAGHSGQKKTFLALSRLYYWPDMRSYTNAYVESCVQRRASKALAQKPAGHSGQKKTFLALSRLYYWPDRRSYTNAYVESCVQRRASKALAQKPAGRLQPLLVPSRRWSHVSIDFITDLPTNPRGYESILVIVDSLSKMAHFIPTRKTATTADTVELLADRLIRYHGFPDVLISDRDPRFQSTLWQQLCHRFHIKRAMPSAYHPQTDVQAERVNRTLEHMLRTYIQTDESKWERLLPALELAYTERVNRTLEQMLRTYIQTDESKWERLLPALELAYNTTSHSSMELSPFGVMIDQNPLTAADLDVVGALAPTLTPPMTKLFRQLCDRSKNHIMKAKWQQKLCADTRRRDVTYKPGDLAWISSRHLPGLNQC</sequence>